<dbReference type="PANTHER" id="PTHR33392">
    <property type="entry name" value="POLYISOPRENYL-TEICHOIC ACID--PEPTIDOGLYCAN TEICHOIC ACID TRANSFERASE TAGU"/>
    <property type="match status" value="1"/>
</dbReference>
<sequence>MSAVRNFIITLILSLLIFGLIAYGIVQFALGAFGLDGKGDESQGTDSITVEPDGSVTDSPDDPKTWDDVKGDSFTVLLIGTDHQPSVYKDYGKSEGTDENGFPKDPRTVGADTMILVRVNKETGECVICAIPTNTKITADGMQCRLSELYAMKGAEAVKRRVMALTGLPVDYYAAISVENFAKLINGLGGVTFFVANDISYVDNTGKTVNLRRGSQKLNGEKAVSMLKYRGYGDGDNTRRSCAAKFIKELAKAVLVQSNYSDANVLYAKYKDYFDTDFTLDVLGKNIDLIFSYSKMNVIEYTYPGTTTGTGEDEYFSPGILKATEYFSKYKFNG</sequence>
<dbReference type="PANTHER" id="PTHR33392:SF6">
    <property type="entry name" value="POLYISOPRENYL-TEICHOIC ACID--PEPTIDOGLYCAN TEICHOIC ACID TRANSFERASE TAGU"/>
    <property type="match status" value="1"/>
</dbReference>
<comment type="caution">
    <text evidence="5">The sequence shown here is derived from an EMBL/GenBank/DDBJ whole genome shotgun (WGS) entry which is preliminary data.</text>
</comment>
<keyword evidence="3" id="KW-0472">Membrane</keyword>
<protein>
    <submittedName>
        <fullName evidence="5">LCP family protein</fullName>
    </submittedName>
</protein>
<keyword evidence="3" id="KW-0812">Transmembrane</keyword>
<comment type="similarity">
    <text evidence="1">Belongs to the LytR/CpsA/Psr (LCP) family.</text>
</comment>
<feature type="domain" description="Cell envelope-related transcriptional attenuator" evidence="4">
    <location>
        <begin position="111"/>
        <end position="253"/>
    </location>
</feature>
<feature type="region of interest" description="Disordered" evidence="2">
    <location>
        <begin position="41"/>
        <end position="65"/>
    </location>
</feature>
<dbReference type="InterPro" id="IPR004474">
    <property type="entry name" value="LytR_CpsA_psr"/>
</dbReference>
<evidence type="ECO:0000259" key="4">
    <source>
        <dbReference type="Pfam" id="PF03816"/>
    </source>
</evidence>
<dbReference type="Pfam" id="PF03816">
    <property type="entry name" value="LytR_cpsA_psr"/>
    <property type="match status" value="1"/>
</dbReference>
<keyword evidence="3" id="KW-1133">Transmembrane helix</keyword>
<evidence type="ECO:0000256" key="1">
    <source>
        <dbReference type="ARBA" id="ARBA00006068"/>
    </source>
</evidence>
<dbReference type="Proteomes" id="UP001139365">
    <property type="component" value="Unassembled WGS sequence"/>
</dbReference>
<evidence type="ECO:0000256" key="2">
    <source>
        <dbReference type="SAM" id="MobiDB-lite"/>
    </source>
</evidence>
<proteinExistence type="inferred from homology"/>
<dbReference type="InterPro" id="IPR050922">
    <property type="entry name" value="LytR/CpsA/Psr_CW_biosynth"/>
</dbReference>
<name>A0AAE3K121_9BACT</name>
<dbReference type="EMBL" id="JALEMU010000161">
    <property type="protein sequence ID" value="MCI5756525.1"/>
    <property type="molecule type" value="Genomic_DNA"/>
</dbReference>
<feature type="transmembrane region" description="Helical" evidence="3">
    <location>
        <begin position="7"/>
        <end position="26"/>
    </location>
</feature>
<gene>
    <name evidence="5" type="ORF">MR241_09570</name>
</gene>
<reference evidence="5 6" key="1">
    <citation type="submission" date="2022-03" db="EMBL/GenBank/DDBJ databases">
        <title>Metagenome-assembled genomes from swine fecal metagenomes.</title>
        <authorList>
            <person name="Holman D.B."/>
            <person name="Kommadath A."/>
        </authorList>
    </citation>
    <scope>NUCLEOTIDE SEQUENCE [LARGE SCALE GENOMIC DNA]</scope>
    <source>
        <strain evidence="5">SUG147</strain>
    </source>
</reference>
<evidence type="ECO:0000313" key="5">
    <source>
        <dbReference type="EMBL" id="MCI5756525.1"/>
    </source>
</evidence>
<dbReference type="Gene3D" id="3.40.630.190">
    <property type="entry name" value="LCP protein"/>
    <property type="match status" value="1"/>
</dbReference>
<accession>A0AAE3K121</accession>
<organism evidence="5 6">
    <name type="scientific">Candidatus Colimorpha enterica</name>
    <dbReference type="NCBI Taxonomy" id="3083063"/>
    <lineage>
        <taxon>Bacteria</taxon>
        <taxon>Pseudomonadati</taxon>
        <taxon>Bacteroidota</taxon>
        <taxon>Bacteroidia</taxon>
        <taxon>Bacteroidales</taxon>
        <taxon>Candidatus Colimorpha</taxon>
    </lineage>
</organism>
<evidence type="ECO:0000313" key="6">
    <source>
        <dbReference type="Proteomes" id="UP001139365"/>
    </source>
</evidence>
<evidence type="ECO:0000256" key="3">
    <source>
        <dbReference type="SAM" id="Phobius"/>
    </source>
</evidence>
<dbReference type="NCBIfam" id="TIGR00350">
    <property type="entry name" value="lytR_cpsA_psr"/>
    <property type="match status" value="1"/>
</dbReference>
<dbReference type="AlphaFoldDB" id="A0AAE3K121"/>